<keyword evidence="8 25" id="KW-0732">Signal</keyword>
<name>A0A1S3JXB4_LINAN</name>
<feature type="transmembrane region" description="Helical" evidence="24">
    <location>
        <begin position="181"/>
        <end position="201"/>
    </location>
</feature>
<keyword evidence="17" id="KW-0676">Redox-active center</keyword>
<keyword evidence="6" id="KW-0597">Phosphoprotein</keyword>
<evidence type="ECO:0000256" key="1">
    <source>
        <dbReference type="ARBA" id="ARBA00004115"/>
    </source>
</evidence>
<dbReference type="InterPro" id="IPR017937">
    <property type="entry name" value="Thioredoxin_CS"/>
</dbReference>
<dbReference type="PANTHER" id="PTHR46107">
    <property type="entry name" value="DUMPY: SHORTER THAN WILD-TYPE"/>
    <property type="match status" value="1"/>
</dbReference>
<keyword evidence="10" id="KW-0249">Electron transport</keyword>
<keyword evidence="15" id="KW-1015">Disulfide bond</keyword>
<evidence type="ECO:0000256" key="11">
    <source>
        <dbReference type="ARBA" id="ARBA00022989"/>
    </source>
</evidence>
<dbReference type="GO" id="GO:0031966">
    <property type="term" value="C:mitochondrial membrane"/>
    <property type="evidence" value="ECO:0007669"/>
    <property type="project" value="UniProtKB-SubCell"/>
</dbReference>
<evidence type="ECO:0000256" key="19">
    <source>
        <dbReference type="ARBA" id="ARBA00062962"/>
    </source>
</evidence>
<comment type="subcellular location">
    <subcellularLocation>
        <location evidence="1">Endoplasmic reticulum membrane</location>
        <topology evidence="1">Single-pass type I membrane protein</topology>
    </subcellularLocation>
    <subcellularLocation>
        <location evidence="2">Mitochondrion membrane</location>
        <topology evidence="2">Single-pass type I membrane protein</topology>
    </subcellularLocation>
    <subcellularLocation>
        <location evidence="3">Secreted</location>
    </subcellularLocation>
</comment>
<evidence type="ECO:0000256" key="4">
    <source>
        <dbReference type="ARBA" id="ARBA00022448"/>
    </source>
</evidence>
<evidence type="ECO:0000256" key="18">
    <source>
        <dbReference type="ARBA" id="ARBA00023288"/>
    </source>
</evidence>
<dbReference type="GO" id="GO:0015036">
    <property type="term" value="F:disulfide oxidoreductase activity"/>
    <property type="evidence" value="ECO:0007669"/>
    <property type="project" value="TreeGrafter"/>
</dbReference>
<keyword evidence="13 24" id="KW-0472">Membrane</keyword>
<keyword evidence="9" id="KW-0256">Endoplasmic reticulum</keyword>
<keyword evidence="5" id="KW-0964">Secreted</keyword>
<evidence type="ECO:0000256" key="15">
    <source>
        <dbReference type="ARBA" id="ARBA00023157"/>
    </source>
</evidence>
<keyword evidence="4" id="KW-0813">Transport</keyword>
<accession>A0A1S3JXB4</accession>
<keyword evidence="7 24" id="KW-0812">Transmembrane</keyword>
<dbReference type="AlphaFoldDB" id="A0A1S3JXB4"/>
<evidence type="ECO:0000256" key="16">
    <source>
        <dbReference type="ARBA" id="ARBA00023235"/>
    </source>
</evidence>
<evidence type="ECO:0000256" key="21">
    <source>
        <dbReference type="ARBA" id="ARBA00075863"/>
    </source>
</evidence>
<evidence type="ECO:0000256" key="13">
    <source>
        <dbReference type="ARBA" id="ARBA00023136"/>
    </source>
</evidence>
<evidence type="ECO:0000256" key="2">
    <source>
        <dbReference type="ARBA" id="ARBA00004583"/>
    </source>
</evidence>
<dbReference type="SUPFAM" id="SSF52833">
    <property type="entry name" value="Thioredoxin-like"/>
    <property type="match status" value="1"/>
</dbReference>
<keyword evidence="14" id="KW-0564">Palmitate</keyword>
<dbReference type="InParanoid" id="A0A1S3JXB4"/>
<evidence type="ECO:0000256" key="22">
    <source>
        <dbReference type="ARBA" id="ARBA00076905"/>
    </source>
</evidence>
<keyword evidence="12" id="KW-0496">Mitochondrion</keyword>
<dbReference type="FunCoup" id="A0A1S3JXB4">
    <property type="interactions" value="1301"/>
</dbReference>
<dbReference type="InterPro" id="IPR013766">
    <property type="entry name" value="Thioredoxin_domain"/>
</dbReference>
<dbReference type="GO" id="GO:0003756">
    <property type="term" value="F:protein disulfide isomerase activity"/>
    <property type="evidence" value="ECO:0007669"/>
    <property type="project" value="UniProtKB-ARBA"/>
</dbReference>
<evidence type="ECO:0000313" key="28">
    <source>
        <dbReference type="RefSeq" id="XP_013415018.1"/>
    </source>
</evidence>
<evidence type="ECO:0000256" key="9">
    <source>
        <dbReference type="ARBA" id="ARBA00022824"/>
    </source>
</evidence>
<dbReference type="PROSITE" id="PS51352">
    <property type="entry name" value="THIOREDOXIN_2"/>
    <property type="match status" value="1"/>
</dbReference>
<evidence type="ECO:0000256" key="5">
    <source>
        <dbReference type="ARBA" id="ARBA00022525"/>
    </source>
</evidence>
<evidence type="ECO:0000256" key="14">
    <source>
        <dbReference type="ARBA" id="ARBA00023139"/>
    </source>
</evidence>
<feature type="signal peptide" evidence="25">
    <location>
        <begin position="1"/>
        <end position="28"/>
    </location>
</feature>
<dbReference type="InterPro" id="IPR052454">
    <property type="entry name" value="TMX_domain-containing"/>
</dbReference>
<sequence length="265" mass="29929">MATSIRRRETEMFLVVLIILGIIPVHSGTKTIELQEDNWSDMLAGEWMVEFYAPWCPACQALEPTWDQFAGWGKDLDINVAKVDVTQNPGLSGRFLVTALPTIYHVKDGVFRVYLGSRNEKDLIGFVDDKQWKDLDPVPWYMSPGALHMSVLSMFFRLSMLVRTIHNNMTELYNVPTWGSYLLFAVVTIMAGLILGLGLVLCCDCLFPPRPAVYLKKKDDDYLPEDSSGRNTSANSRDDESDIPDDTSTGQPEENSVRQRHTESS</sequence>
<evidence type="ECO:0000256" key="17">
    <source>
        <dbReference type="ARBA" id="ARBA00023284"/>
    </source>
</evidence>
<evidence type="ECO:0000256" key="6">
    <source>
        <dbReference type="ARBA" id="ARBA00022553"/>
    </source>
</evidence>
<dbReference type="Gene3D" id="3.40.30.10">
    <property type="entry name" value="Glutaredoxin"/>
    <property type="match status" value="1"/>
</dbReference>
<dbReference type="GeneID" id="106176963"/>
<keyword evidence="16" id="KW-0413">Isomerase</keyword>
<dbReference type="STRING" id="7574.A0A1S3JXB4"/>
<evidence type="ECO:0000256" key="10">
    <source>
        <dbReference type="ARBA" id="ARBA00022982"/>
    </source>
</evidence>
<dbReference type="Pfam" id="PF00085">
    <property type="entry name" value="Thioredoxin"/>
    <property type="match status" value="1"/>
</dbReference>
<evidence type="ECO:0000256" key="3">
    <source>
        <dbReference type="ARBA" id="ARBA00004613"/>
    </source>
</evidence>
<gene>
    <name evidence="28" type="primary">LOC106176963</name>
</gene>
<dbReference type="FunFam" id="3.40.30.10:FF:000117">
    <property type="entry name" value="thioredoxin-related transmembrane protein 1"/>
    <property type="match status" value="1"/>
</dbReference>
<feature type="region of interest" description="Disordered" evidence="23">
    <location>
        <begin position="218"/>
        <end position="265"/>
    </location>
</feature>
<evidence type="ECO:0000256" key="24">
    <source>
        <dbReference type="SAM" id="Phobius"/>
    </source>
</evidence>
<keyword evidence="11 24" id="KW-1133">Transmembrane helix</keyword>
<organism evidence="27 28">
    <name type="scientific">Lingula anatina</name>
    <name type="common">Brachiopod</name>
    <name type="synonym">Lingula unguis</name>
    <dbReference type="NCBI Taxonomy" id="7574"/>
    <lineage>
        <taxon>Eukaryota</taxon>
        <taxon>Metazoa</taxon>
        <taxon>Spiralia</taxon>
        <taxon>Lophotrochozoa</taxon>
        <taxon>Brachiopoda</taxon>
        <taxon>Linguliformea</taxon>
        <taxon>Lingulata</taxon>
        <taxon>Lingulida</taxon>
        <taxon>Linguloidea</taxon>
        <taxon>Lingulidae</taxon>
        <taxon>Lingula</taxon>
    </lineage>
</organism>
<dbReference type="GO" id="GO:0005576">
    <property type="term" value="C:extracellular region"/>
    <property type="evidence" value="ECO:0007669"/>
    <property type="project" value="UniProtKB-SubCell"/>
</dbReference>
<dbReference type="PROSITE" id="PS00194">
    <property type="entry name" value="THIOREDOXIN_1"/>
    <property type="match status" value="1"/>
</dbReference>
<feature type="domain" description="Thioredoxin" evidence="26">
    <location>
        <begin position="17"/>
        <end position="132"/>
    </location>
</feature>
<reference evidence="28" key="1">
    <citation type="submission" date="2025-08" db="UniProtKB">
        <authorList>
            <consortium name="RefSeq"/>
        </authorList>
    </citation>
    <scope>IDENTIFICATION</scope>
    <source>
        <tissue evidence="28">Gonads</tissue>
    </source>
</reference>
<proteinExistence type="predicted"/>
<evidence type="ECO:0000256" key="25">
    <source>
        <dbReference type="SAM" id="SignalP"/>
    </source>
</evidence>
<feature type="compositionally biased region" description="Basic and acidic residues" evidence="23">
    <location>
        <begin position="255"/>
        <end position="265"/>
    </location>
</feature>
<dbReference type="GO" id="GO:0005789">
    <property type="term" value="C:endoplasmic reticulum membrane"/>
    <property type="evidence" value="ECO:0007669"/>
    <property type="project" value="UniProtKB-SubCell"/>
</dbReference>
<dbReference type="KEGG" id="lak:106176963"/>
<dbReference type="OMA" id="FRQYKGS"/>
<dbReference type="Proteomes" id="UP000085678">
    <property type="component" value="Unplaced"/>
</dbReference>
<evidence type="ECO:0000259" key="26">
    <source>
        <dbReference type="PROSITE" id="PS51352"/>
    </source>
</evidence>
<feature type="transmembrane region" description="Helical" evidence="24">
    <location>
        <begin position="140"/>
        <end position="160"/>
    </location>
</feature>
<feature type="chain" id="PRO_5010380310" description="Thioredoxin-related transmembrane protein 1" evidence="25">
    <location>
        <begin position="29"/>
        <end position="265"/>
    </location>
</feature>
<dbReference type="PANTHER" id="PTHR46107:SF3">
    <property type="entry name" value="THIOREDOXIN DOMAIN-CONTAINING PROTEIN"/>
    <property type="match status" value="1"/>
</dbReference>
<protein>
    <recommendedName>
        <fullName evidence="20">Thioredoxin-related transmembrane protein 1</fullName>
    </recommendedName>
    <alternativeName>
        <fullName evidence="22">Protein disulfide-isomerase TMX1</fullName>
    </alternativeName>
    <alternativeName>
        <fullName evidence="21">Thioredoxin domain-containing protein 1</fullName>
    </alternativeName>
</protein>
<keyword evidence="27" id="KW-1185">Reference proteome</keyword>
<comment type="subunit">
    <text evidence="19">Interacts with ATP2A2.</text>
</comment>
<dbReference type="RefSeq" id="XP_013415018.1">
    <property type="nucleotide sequence ID" value="XM_013559564.1"/>
</dbReference>
<evidence type="ECO:0000256" key="23">
    <source>
        <dbReference type="SAM" id="MobiDB-lite"/>
    </source>
</evidence>
<evidence type="ECO:0000313" key="27">
    <source>
        <dbReference type="Proteomes" id="UP000085678"/>
    </source>
</evidence>
<evidence type="ECO:0000256" key="20">
    <source>
        <dbReference type="ARBA" id="ARBA00072260"/>
    </source>
</evidence>
<evidence type="ECO:0000256" key="7">
    <source>
        <dbReference type="ARBA" id="ARBA00022692"/>
    </source>
</evidence>
<dbReference type="OrthoDB" id="7869097at2759"/>
<evidence type="ECO:0000256" key="8">
    <source>
        <dbReference type="ARBA" id="ARBA00022729"/>
    </source>
</evidence>
<evidence type="ECO:0000256" key="12">
    <source>
        <dbReference type="ARBA" id="ARBA00023128"/>
    </source>
</evidence>
<keyword evidence="18" id="KW-0449">Lipoprotein</keyword>
<dbReference type="InterPro" id="IPR036249">
    <property type="entry name" value="Thioredoxin-like_sf"/>
</dbReference>